<keyword evidence="5 13" id="KW-1133">Transmembrane helix</keyword>
<dbReference type="GO" id="GO:0043410">
    <property type="term" value="P:positive regulation of MAPK cascade"/>
    <property type="evidence" value="ECO:0007669"/>
    <property type="project" value="TreeGrafter"/>
</dbReference>
<evidence type="ECO:0000256" key="6">
    <source>
        <dbReference type="ARBA" id="ARBA00023040"/>
    </source>
</evidence>
<dbReference type="SMART" id="SM01381">
    <property type="entry name" value="7TM_GPCR_Srsx"/>
    <property type="match status" value="1"/>
</dbReference>
<dbReference type="GO" id="GO:0005886">
    <property type="term" value="C:plasma membrane"/>
    <property type="evidence" value="ECO:0007669"/>
    <property type="project" value="UniProtKB-SubCell"/>
</dbReference>
<evidence type="ECO:0000256" key="2">
    <source>
        <dbReference type="ARBA" id="ARBA00014216"/>
    </source>
</evidence>
<evidence type="ECO:0000313" key="16">
    <source>
        <dbReference type="Proteomes" id="UP001148018"/>
    </source>
</evidence>
<keyword evidence="16" id="KW-1185">Reference proteome</keyword>
<dbReference type="PROSITE" id="PS00237">
    <property type="entry name" value="G_PROTEIN_RECEP_F1_1"/>
    <property type="match status" value="1"/>
</dbReference>
<dbReference type="PANTHER" id="PTHR24248:SF16">
    <property type="entry name" value="ALPHA-1A ADRENERGIC RECEPTOR"/>
    <property type="match status" value="1"/>
</dbReference>
<keyword evidence="4 12" id="KW-0812">Transmembrane</keyword>
<dbReference type="GO" id="GO:0071880">
    <property type="term" value="P:adenylate cyclase-activating adrenergic receptor signaling pathway"/>
    <property type="evidence" value="ECO:0007669"/>
    <property type="project" value="TreeGrafter"/>
</dbReference>
<feature type="transmembrane region" description="Helical" evidence="13">
    <location>
        <begin position="64"/>
        <end position="82"/>
    </location>
</feature>
<dbReference type="PROSITE" id="PS50262">
    <property type="entry name" value="G_PROTEIN_RECEP_F1_2"/>
    <property type="match status" value="1"/>
</dbReference>
<dbReference type="Gene3D" id="1.20.1070.10">
    <property type="entry name" value="Rhodopsin 7-helix transmembrane proteins"/>
    <property type="match status" value="1"/>
</dbReference>
<feature type="transmembrane region" description="Helical" evidence="13">
    <location>
        <begin position="102"/>
        <end position="122"/>
    </location>
</feature>
<organism evidence="15 16">
    <name type="scientific">Muraenolepis orangiensis</name>
    <name type="common">Patagonian moray cod</name>
    <dbReference type="NCBI Taxonomy" id="630683"/>
    <lineage>
        <taxon>Eukaryota</taxon>
        <taxon>Metazoa</taxon>
        <taxon>Chordata</taxon>
        <taxon>Craniata</taxon>
        <taxon>Vertebrata</taxon>
        <taxon>Euteleostomi</taxon>
        <taxon>Actinopterygii</taxon>
        <taxon>Neopterygii</taxon>
        <taxon>Teleostei</taxon>
        <taxon>Neoteleostei</taxon>
        <taxon>Acanthomorphata</taxon>
        <taxon>Zeiogadaria</taxon>
        <taxon>Gadariae</taxon>
        <taxon>Gadiformes</taxon>
        <taxon>Muraenolepidoidei</taxon>
        <taxon>Muraenolepididae</taxon>
        <taxon>Muraenolepis</taxon>
    </lineage>
</organism>
<gene>
    <name evidence="15" type="ORF">NHX12_028098</name>
</gene>
<dbReference type="Proteomes" id="UP001148018">
    <property type="component" value="Unassembled WGS sequence"/>
</dbReference>
<evidence type="ECO:0000256" key="8">
    <source>
        <dbReference type="ARBA" id="ARBA00023170"/>
    </source>
</evidence>
<evidence type="ECO:0000256" key="10">
    <source>
        <dbReference type="ARBA" id="ARBA00023224"/>
    </source>
</evidence>
<evidence type="ECO:0000256" key="13">
    <source>
        <dbReference type="SAM" id="Phobius"/>
    </source>
</evidence>
<evidence type="ECO:0000256" key="1">
    <source>
        <dbReference type="ARBA" id="ARBA00004651"/>
    </source>
</evidence>
<feature type="transmembrane region" description="Helical" evidence="13">
    <location>
        <begin position="278"/>
        <end position="304"/>
    </location>
</feature>
<evidence type="ECO:0000256" key="12">
    <source>
        <dbReference type="RuleBase" id="RU000688"/>
    </source>
</evidence>
<keyword evidence="3" id="KW-1003">Cell membrane</keyword>
<feature type="transmembrane region" description="Helical" evidence="13">
    <location>
        <begin position="143"/>
        <end position="164"/>
    </location>
</feature>
<dbReference type="GO" id="GO:0007267">
    <property type="term" value="P:cell-cell signaling"/>
    <property type="evidence" value="ECO:0007669"/>
    <property type="project" value="TreeGrafter"/>
</dbReference>
<evidence type="ECO:0000256" key="4">
    <source>
        <dbReference type="ARBA" id="ARBA00022692"/>
    </source>
</evidence>
<keyword evidence="9" id="KW-0325">Glycoprotein</keyword>
<evidence type="ECO:0000256" key="3">
    <source>
        <dbReference type="ARBA" id="ARBA00022475"/>
    </source>
</evidence>
<dbReference type="InterPro" id="IPR000276">
    <property type="entry name" value="GPCR_Rhodpsn"/>
</dbReference>
<name>A0A9Q0IPV6_9TELE</name>
<dbReference type="SUPFAM" id="SSF81321">
    <property type="entry name" value="Family A G protein-coupled receptor-like"/>
    <property type="match status" value="1"/>
</dbReference>
<evidence type="ECO:0000313" key="15">
    <source>
        <dbReference type="EMBL" id="KAJ3606055.1"/>
    </source>
</evidence>
<comment type="similarity">
    <text evidence="12">Belongs to the G-protein coupled receptor 1 family.</text>
</comment>
<proteinExistence type="inferred from homology"/>
<evidence type="ECO:0000256" key="5">
    <source>
        <dbReference type="ARBA" id="ARBA00022989"/>
    </source>
</evidence>
<dbReference type="GO" id="GO:0007204">
    <property type="term" value="P:positive regulation of cytosolic calcium ion concentration"/>
    <property type="evidence" value="ECO:0007669"/>
    <property type="project" value="TreeGrafter"/>
</dbReference>
<protein>
    <recommendedName>
        <fullName evidence="2">Alpha-1A adrenergic receptor</fullName>
    </recommendedName>
    <alternativeName>
        <fullName evidence="11">Alpha-1A adrenoreceptor</fullName>
    </alternativeName>
</protein>
<evidence type="ECO:0000259" key="14">
    <source>
        <dbReference type="PROSITE" id="PS50262"/>
    </source>
</evidence>
<keyword evidence="10 12" id="KW-0807">Transducer</keyword>
<feature type="transmembrane region" description="Helical" evidence="13">
    <location>
        <begin position="27"/>
        <end position="52"/>
    </location>
</feature>
<dbReference type="GO" id="GO:0007200">
    <property type="term" value="P:phospholipase C-activating G protein-coupled receptor signaling pathway"/>
    <property type="evidence" value="ECO:0007669"/>
    <property type="project" value="TreeGrafter"/>
</dbReference>
<feature type="domain" description="G-protein coupled receptors family 1 profile" evidence="14">
    <location>
        <begin position="43"/>
        <end position="337"/>
    </location>
</feature>
<dbReference type="PRINTS" id="PR00237">
    <property type="entry name" value="GPCRRHODOPSN"/>
</dbReference>
<dbReference type="Pfam" id="PF00001">
    <property type="entry name" value="7tm_1"/>
    <property type="match status" value="1"/>
</dbReference>
<dbReference type="EMBL" id="JANIIK010000043">
    <property type="protein sequence ID" value="KAJ3606055.1"/>
    <property type="molecule type" value="Genomic_DNA"/>
</dbReference>
<dbReference type="AlphaFoldDB" id="A0A9Q0IPV6"/>
<dbReference type="GO" id="GO:0004937">
    <property type="term" value="F:alpha1-adrenergic receptor activity"/>
    <property type="evidence" value="ECO:0007669"/>
    <property type="project" value="TreeGrafter"/>
</dbReference>
<dbReference type="InterPro" id="IPR002233">
    <property type="entry name" value="ADR_fam"/>
</dbReference>
<sequence length="394" mass="43369">MVLSVDQNNTNSTNSTGSPDRDLTKMVALSIVLVAFLFCGVLGNILVILSVVCHRNLRSVTHFFIANLAAADLLLSSAVVPFSALSEILGEWVFGRTFCTAWAALDVLCCTASILSLCVISIDRCLAVTYPLRYPAMATEKRGLAAVVVLWVVSAALSVVPLFGWKESDPAEDNTCSITEEPGYALFSALVSFYVPLAVILAMYCRVYVVAKRKSHGLKGGNPGGSEGVMLRIHRGKAHVEEEAKEKEEELEMSKSKRRMLALKKLLRFSREKKAAKTLGIVVGCFIACWLPFFLALTIGWYLVTCSVFPSCKPSPTVFQVCFWLGYFNSCINPMIYPCFSQEFKKAFQNVLCCRCFRPRRPFVANSKGNASFSKTSHMLVLNPPGCSPCCRRA</sequence>
<dbReference type="PRINTS" id="PR01103">
    <property type="entry name" value="ADRENERGICR"/>
</dbReference>
<keyword evidence="6 12" id="KW-0297">G-protein coupled receptor</keyword>
<keyword evidence="8 12" id="KW-0675">Receptor</keyword>
<evidence type="ECO:0000256" key="7">
    <source>
        <dbReference type="ARBA" id="ARBA00023136"/>
    </source>
</evidence>
<evidence type="ECO:0000256" key="9">
    <source>
        <dbReference type="ARBA" id="ARBA00023180"/>
    </source>
</evidence>
<reference evidence="15" key="1">
    <citation type="submission" date="2022-07" db="EMBL/GenBank/DDBJ databases">
        <title>Chromosome-level genome of Muraenolepis orangiensis.</title>
        <authorList>
            <person name="Kim J."/>
        </authorList>
    </citation>
    <scope>NUCLEOTIDE SEQUENCE</scope>
    <source>
        <strain evidence="15">KU_S4_2022</strain>
        <tissue evidence="15">Muscle</tissue>
    </source>
</reference>
<comment type="subcellular location">
    <subcellularLocation>
        <location evidence="1">Cell membrane</location>
        <topology evidence="1">Multi-pass membrane protein</topology>
    </subcellularLocation>
</comment>
<comment type="caution">
    <text evidence="15">The sequence shown here is derived from an EMBL/GenBank/DDBJ whole genome shotgun (WGS) entry which is preliminary data.</text>
</comment>
<dbReference type="OrthoDB" id="5977853at2759"/>
<evidence type="ECO:0000256" key="11">
    <source>
        <dbReference type="ARBA" id="ARBA00032839"/>
    </source>
</evidence>
<accession>A0A9Q0IPV6</accession>
<dbReference type="PANTHER" id="PTHR24248">
    <property type="entry name" value="ADRENERGIC RECEPTOR-RELATED G-PROTEIN COUPLED RECEPTOR"/>
    <property type="match status" value="1"/>
</dbReference>
<keyword evidence="7 13" id="KW-0472">Membrane</keyword>
<feature type="transmembrane region" description="Helical" evidence="13">
    <location>
        <begin position="184"/>
        <end position="209"/>
    </location>
</feature>
<dbReference type="InterPro" id="IPR017452">
    <property type="entry name" value="GPCR_Rhodpsn_7TM"/>
</dbReference>